<proteinExistence type="predicted"/>
<sequence length="256" mass="29235">MPYGRGYKRRYNRGRRWRYSRLIRNRSSIAQAGQIKALSRRISKLAKSSKSDTYTFYTPSNSRVFNNSAVNNISYTYSTFGAWETSGGQQLVVPSGVTIPIYNCKLFGVIEYADNYDNHVAIDHQRTCSMRIVVVQTKTSNSEDLDINDVLVYNSTGPAYELNTVRNLRDNVTSRVKVLADRTYMLSNQEPFKRINIDMRKLLPIRQSNETFHSGEITVLFVTSGLHWDTSYQQQLTASWGLKMAVPGKDLAKKTS</sequence>
<accession>A0A8A4XCC2</accession>
<dbReference type="Gene3D" id="2.60.120.20">
    <property type="match status" value="1"/>
</dbReference>
<name>A0A8A4XCC2_9VIRU</name>
<evidence type="ECO:0000313" key="1">
    <source>
        <dbReference type="EMBL" id="QTE03438.1"/>
    </source>
</evidence>
<reference evidence="1" key="1">
    <citation type="submission" date="2020-10" db="EMBL/GenBank/DDBJ databases">
        <title>CRESS DNA virus dark matter in the feces of wild birds.</title>
        <authorList>
            <person name="Yang S."/>
            <person name="Zhang W."/>
        </authorList>
    </citation>
    <scope>NUCLEOTIDE SEQUENCE</scope>
    <source>
        <strain evidence="1">Eph225usv9</strain>
    </source>
</reference>
<dbReference type="EMBL" id="MW182790">
    <property type="protein sequence ID" value="QTE03438.1"/>
    <property type="molecule type" value="Genomic_DNA"/>
</dbReference>
<dbReference type="InterPro" id="IPR029053">
    <property type="entry name" value="Viral_coat"/>
</dbReference>
<organism evidence="1">
    <name type="scientific">Syrmaticus ellioti CRESS-DNA-virus sp</name>
    <dbReference type="NCBI Taxonomy" id="2815058"/>
    <lineage>
        <taxon>Viruses</taxon>
        <taxon>Monodnaviria</taxon>
        <taxon>Shotokuvirae</taxon>
        <taxon>Cressdnaviricota</taxon>
    </lineage>
</organism>
<protein>
    <submittedName>
        <fullName evidence="1">Capsid protein</fullName>
    </submittedName>
</protein>